<keyword evidence="2" id="KW-1185">Reference proteome</keyword>
<sequence length="308" mass="35461">MTNRRRNEGRACDAVLQHLEQRTGRTRRDLRIPERMPDMPPVELLVTLGEQPYALEHTLIQPFREQIEWDRYFTSLTTPVQQAVEGHLPGRGTFTLLLPTNVRLPDPRALTSAQQAVTDWILEKARELAEQAPPNTERNYLPRGHSQEIQETLTGIPFPLKLVHHIHWARSPRHDGRFFITRYVPEELESLRLSNLRISLFGNGRNTGKCPKLLQCKERFGAMTVLVLETDDFVLSNHVVIREALQNLLVGRVDAPDLVFLIDTTGAPWTLWHLMSQDNPDPDDQHYDFPVDQLQDLMDRSHDNSPAT</sequence>
<accession>A0A5N7MB37</accession>
<comment type="caution">
    <text evidence="1">The sequence shown here is derived from an EMBL/GenBank/DDBJ whole genome shotgun (WGS) entry which is preliminary data.</text>
</comment>
<dbReference type="RefSeq" id="WP_152709039.1">
    <property type="nucleotide sequence ID" value="NZ_VOSJ01000047.1"/>
</dbReference>
<evidence type="ECO:0000313" key="1">
    <source>
        <dbReference type="EMBL" id="MPR24131.1"/>
    </source>
</evidence>
<organism evidence="1 2">
    <name type="scientific">Microvirga tunisiensis</name>
    <dbReference type="NCBI Taxonomy" id="2108360"/>
    <lineage>
        <taxon>Bacteria</taxon>
        <taxon>Pseudomonadati</taxon>
        <taxon>Pseudomonadota</taxon>
        <taxon>Alphaproteobacteria</taxon>
        <taxon>Hyphomicrobiales</taxon>
        <taxon>Methylobacteriaceae</taxon>
        <taxon>Microvirga</taxon>
    </lineage>
</organism>
<evidence type="ECO:0000313" key="2">
    <source>
        <dbReference type="Proteomes" id="UP000403266"/>
    </source>
</evidence>
<reference evidence="1 2" key="1">
    <citation type="journal article" date="2019" name="Syst. Appl. Microbiol.">
        <title>Microvirga tunisiensis sp. nov., a root nodule symbiotic bacterium isolated from Lupinus micranthus and L. luteus grown in Northern Tunisia.</title>
        <authorList>
            <person name="Msaddak A."/>
            <person name="Rejili M."/>
            <person name="Duran D."/>
            <person name="Mars M."/>
            <person name="Palacios J.M."/>
            <person name="Ruiz-Argueso T."/>
            <person name="Rey L."/>
            <person name="Imperial J."/>
        </authorList>
    </citation>
    <scope>NUCLEOTIDE SEQUENCE [LARGE SCALE GENOMIC DNA]</scope>
    <source>
        <strain evidence="1 2">Lmie10</strain>
    </source>
</reference>
<name>A0A5N7MB37_9HYPH</name>
<proteinExistence type="predicted"/>
<gene>
    <name evidence="1" type="ORF">FS320_02545</name>
</gene>
<dbReference type="AlphaFoldDB" id="A0A5N7MB37"/>
<dbReference type="Proteomes" id="UP000403266">
    <property type="component" value="Unassembled WGS sequence"/>
</dbReference>
<dbReference type="EMBL" id="VOSK01000003">
    <property type="protein sequence ID" value="MPR24131.1"/>
    <property type="molecule type" value="Genomic_DNA"/>
</dbReference>
<protein>
    <submittedName>
        <fullName evidence="1">Uncharacterized protein</fullName>
    </submittedName>
</protein>
<dbReference type="OrthoDB" id="8448852at2"/>